<keyword evidence="4" id="KW-0418">Kinase</keyword>
<dbReference type="OrthoDB" id="1877432at2759"/>
<dbReference type="InterPro" id="IPR046959">
    <property type="entry name" value="PRK1-6/SRF4-like"/>
</dbReference>
<feature type="signal peptide" evidence="3">
    <location>
        <begin position="1"/>
        <end position="23"/>
    </location>
</feature>
<accession>A0A3R7KHD4</accession>
<comment type="caution">
    <text evidence="4">The sequence shown here is derived from an EMBL/GenBank/DDBJ whole genome shotgun (WGS) entry which is preliminary data.</text>
</comment>
<keyword evidence="4" id="KW-0808">Transferase</keyword>
<protein>
    <submittedName>
        <fullName evidence="4">Leucine-rich repeat transmembrane protein kinase</fullName>
        <ecNumber evidence="4">2.7.11.1</ecNumber>
    </submittedName>
</protein>
<keyword evidence="5" id="KW-1185">Reference proteome</keyword>
<keyword evidence="2" id="KW-0677">Repeat</keyword>
<dbReference type="EC" id="2.7.11.1" evidence="4"/>
<dbReference type="InterPro" id="IPR032675">
    <property type="entry name" value="LRR_dom_sf"/>
</dbReference>
<evidence type="ECO:0000313" key="4">
    <source>
        <dbReference type="EMBL" id="RNF07703.1"/>
    </source>
</evidence>
<dbReference type="GO" id="GO:0004674">
    <property type="term" value="F:protein serine/threonine kinase activity"/>
    <property type="evidence" value="ECO:0007669"/>
    <property type="project" value="UniProtKB-EC"/>
</dbReference>
<dbReference type="Gene3D" id="3.80.10.10">
    <property type="entry name" value="Ribonuclease Inhibitor"/>
    <property type="match status" value="1"/>
</dbReference>
<dbReference type="PANTHER" id="PTHR48007:SF4">
    <property type="entry name" value="LEUCINE-RICH REPEAT RECEPTOR-LIKE PROTEIN KINASE PXC1"/>
    <property type="match status" value="1"/>
</dbReference>
<keyword evidence="1" id="KW-0433">Leucine-rich repeat</keyword>
<dbReference type="InterPro" id="IPR001611">
    <property type="entry name" value="Leu-rich_rpt"/>
</dbReference>
<dbReference type="GeneID" id="40320928"/>
<evidence type="ECO:0000256" key="1">
    <source>
        <dbReference type="ARBA" id="ARBA00022614"/>
    </source>
</evidence>
<reference evidence="4 5" key="1">
    <citation type="journal article" date="2018" name="BMC Genomics">
        <title>Genomic comparison of Trypanosoma conorhini and Trypanosoma rangeli to Trypanosoma cruzi strains of high and low virulence.</title>
        <authorList>
            <person name="Bradwell K.R."/>
            <person name="Koparde V.N."/>
            <person name="Matveyev A.V."/>
            <person name="Serrano M.G."/>
            <person name="Alves J.M."/>
            <person name="Parikh H."/>
            <person name="Huang B."/>
            <person name="Lee V."/>
            <person name="Espinosa-Alvarez O."/>
            <person name="Ortiz P.A."/>
            <person name="Costa-Martins A.G."/>
            <person name="Teixeira M.M."/>
            <person name="Buck G.A."/>
        </authorList>
    </citation>
    <scope>NUCLEOTIDE SEQUENCE [LARGE SCALE GENOMIC DNA]</scope>
    <source>
        <strain evidence="4 5">025E</strain>
    </source>
</reference>
<dbReference type="FunFam" id="3.80.10.10:FF:000041">
    <property type="entry name" value="LRR receptor-like serine/threonine-protein kinase ERECTA"/>
    <property type="match status" value="1"/>
</dbReference>
<evidence type="ECO:0000256" key="2">
    <source>
        <dbReference type="ARBA" id="ARBA00022737"/>
    </source>
</evidence>
<dbReference type="SUPFAM" id="SSF52058">
    <property type="entry name" value="L domain-like"/>
    <property type="match status" value="1"/>
</dbReference>
<proteinExistence type="predicted"/>
<dbReference type="Proteomes" id="UP000284403">
    <property type="component" value="Unassembled WGS sequence"/>
</dbReference>
<dbReference type="PANTHER" id="PTHR48007">
    <property type="entry name" value="LEUCINE-RICH REPEAT RECEPTOR-LIKE PROTEIN KINASE PXC1"/>
    <property type="match status" value="1"/>
</dbReference>
<evidence type="ECO:0000256" key="3">
    <source>
        <dbReference type="SAM" id="SignalP"/>
    </source>
</evidence>
<keyword evidence="4" id="KW-0472">Membrane</keyword>
<dbReference type="RefSeq" id="XP_029225705.1">
    <property type="nucleotide sequence ID" value="XM_029374183.1"/>
</dbReference>
<gene>
    <name evidence="4" type="ORF">Tco025E_07317</name>
</gene>
<feature type="chain" id="PRO_5018776861" evidence="3">
    <location>
        <begin position="24"/>
        <end position="321"/>
    </location>
</feature>
<keyword evidence="4" id="KW-0812">Transmembrane</keyword>
<name>A0A3R7KHD4_9TRYP</name>
<keyword evidence="3" id="KW-0732">Signal</keyword>
<dbReference type="Pfam" id="PF13855">
    <property type="entry name" value="LRR_8"/>
    <property type="match status" value="1"/>
</dbReference>
<organism evidence="4 5">
    <name type="scientific">Trypanosoma conorhini</name>
    <dbReference type="NCBI Taxonomy" id="83891"/>
    <lineage>
        <taxon>Eukaryota</taxon>
        <taxon>Discoba</taxon>
        <taxon>Euglenozoa</taxon>
        <taxon>Kinetoplastea</taxon>
        <taxon>Metakinetoplastina</taxon>
        <taxon>Trypanosomatida</taxon>
        <taxon>Trypanosomatidae</taxon>
        <taxon>Trypanosoma</taxon>
    </lineage>
</organism>
<sequence length="321" mass="35971">MSTSSLALLLLLLALGGAPHAAAEFLGCNYSLFFEPSMTSLAIKKFYSNTGGRERWPKQFTRGWETDEPCAWDNDERAHPAPAGLRCVNGSGHLFPPVSDGGLLFLEHYSGEAEGEIPREFKAFQMTSFIGLSFNKLNGTIWDTSYHCFMQKLDLAHNRLSGSLPYDFMARNIHVEIINLAYNEFSGALPRSLSTLKSLVVLLLEHNRFSGEIPDLFLLQRLRHISLGHNNFSGRLGPWVAQMANLGWLELQHNRLEGPLPELPAKITRVDFAGNNFSGSVPESYGELAYMRHFNCTGCSLTCPRYNLLSHLRYSSHCKEN</sequence>
<evidence type="ECO:0000313" key="5">
    <source>
        <dbReference type="Proteomes" id="UP000284403"/>
    </source>
</evidence>
<dbReference type="AlphaFoldDB" id="A0A3R7KHD4"/>
<dbReference type="EMBL" id="MKKU01000558">
    <property type="protein sequence ID" value="RNF07703.1"/>
    <property type="molecule type" value="Genomic_DNA"/>
</dbReference>